<sequence>MLLRINTSSYKKGSHYYSYCNNLVIVSGPQHGRPATDPNN</sequence>
<protein>
    <submittedName>
        <fullName evidence="1">Uncharacterized protein</fullName>
    </submittedName>
</protein>
<name>A0A0E9WFY0_ANGAN</name>
<dbReference type="EMBL" id="GBXM01019293">
    <property type="protein sequence ID" value="JAH89284.1"/>
    <property type="molecule type" value="Transcribed_RNA"/>
</dbReference>
<reference evidence="1" key="1">
    <citation type="submission" date="2014-11" db="EMBL/GenBank/DDBJ databases">
        <authorList>
            <person name="Amaro Gonzalez C."/>
        </authorList>
    </citation>
    <scope>NUCLEOTIDE SEQUENCE</scope>
</reference>
<evidence type="ECO:0000313" key="1">
    <source>
        <dbReference type="EMBL" id="JAH89284.1"/>
    </source>
</evidence>
<organism evidence="1">
    <name type="scientific">Anguilla anguilla</name>
    <name type="common">European freshwater eel</name>
    <name type="synonym">Muraena anguilla</name>
    <dbReference type="NCBI Taxonomy" id="7936"/>
    <lineage>
        <taxon>Eukaryota</taxon>
        <taxon>Metazoa</taxon>
        <taxon>Chordata</taxon>
        <taxon>Craniata</taxon>
        <taxon>Vertebrata</taxon>
        <taxon>Euteleostomi</taxon>
        <taxon>Actinopterygii</taxon>
        <taxon>Neopterygii</taxon>
        <taxon>Teleostei</taxon>
        <taxon>Anguilliformes</taxon>
        <taxon>Anguillidae</taxon>
        <taxon>Anguilla</taxon>
    </lineage>
</organism>
<proteinExistence type="predicted"/>
<accession>A0A0E9WFY0</accession>
<reference evidence="1" key="2">
    <citation type="journal article" date="2015" name="Fish Shellfish Immunol.">
        <title>Early steps in the European eel (Anguilla anguilla)-Vibrio vulnificus interaction in the gills: Role of the RtxA13 toxin.</title>
        <authorList>
            <person name="Callol A."/>
            <person name="Pajuelo D."/>
            <person name="Ebbesson L."/>
            <person name="Teles M."/>
            <person name="MacKenzie S."/>
            <person name="Amaro C."/>
        </authorList>
    </citation>
    <scope>NUCLEOTIDE SEQUENCE</scope>
</reference>
<dbReference type="AlphaFoldDB" id="A0A0E9WFY0"/>